<accession>A0ABP3XMQ5</accession>
<reference evidence="3" key="1">
    <citation type="journal article" date="2019" name="Int. J. Syst. Evol. Microbiol.">
        <title>The Global Catalogue of Microorganisms (GCM) 10K type strain sequencing project: providing services to taxonomists for standard genome sequencing and annotation.</title>
        <authorList>
            <consortium name="The Broad Institute Genomics Platform"/>
            <consortium name="The Broad Institute Genome Sequencing Center for Infectious Disease"/>
            <person name="Wu L."/>
            <person name="Ma J."/>
        </authorList>
    </citation>
    <scope>NUCLEOTIDE SEQUENCE [LARGE SCALE GENOMIC DNA]</scope>
    <source>
        <strain evidence="3">JCM 15910</strain>
    </source>
</reference>
<dbReference type="Pfam" id="PF14330">
    <property type="entry name" value="DUF4387"/>
    <property type="match status" value="1"/>
</dbReference>
<name>A0ABP3XMQ5_9SPHN</name>
<gene>
    <name evidence="2" type="ORF">GCM10009115_32450</name>
</gene>
<dbReference type="Proteomes" id="UP001500738">
    <property type="component" value="Unassembled WGS sequence"/>
</dbReference>
<keyword evidence="3" id="KW-1185">Reference proteome</keyword>
<feature type="domain" description="DUF4387" evidence="1">
    <location>
        <begin position="4"/>
        <end position="99"/>
    </location>
</feature>
<dbReference type="RefSeq" id="WP_215350759.1">
    <property type="nucleotide sequence ID" value="NZ_BAAAFE010000010.1"/>
</dbReference>
<evidence type="ECO:0000313" key="2">
    <source>
        <dbReference type="EMBL" id="GAA0866871.1"/>
    </source>
</evidence>
<dbReference type="InterPro" id="IPR025496">
    <property type="entry name" value="DUF4387"/>
</dbReference>
<comment type="caution">
    <text evidence="2">The sequence shown here is derived from an EMBL/GenBank/DDBJ whole genome shotgun (WGS) entry which is preliminary data.</text>
</comment>
<evidence type="ECO:0000313" key="3">
    <source>
        <dbReference type="Proteomes" id="UP001500738"/>
    </source>
</evidence>
<dbReference type="EMBL" id="BAAAFE010000010">
    <property type="protein sequence ID" value="GAA0866871.1"/>
    <property type="molecule type" value="Genomic_DNA"/>
</dbReference>
<evidence type="ECO:0000259" key="1">
    <source>
        <dbReference type="Pfam" id="PF14330"/>
    </source>
</evidence>
<proteinExistence type="predicted"/>
<organism evidence="2 3">
    <name type="scientific">Sphingopyxis soli</name>
    <dbReference type="NCBI Taxonomy" id="592051"/>
    <lineage>
        <taxon>Bacteria</taxon>
        <taxon>Pseudomonadati</taxon>
        <taxon>Pseudomonadota</taxon>
        <taxon>Alphaproteobacteria</taxon>
        <taxon>Sphingomonadales</taxon>
        <taxon>Sphingomonadaceae</taxon>
        <taxon>Sphingopyxis</taxon>
    </lineage>
</organism>
<protein>
    <submittedName>
        <fullName evidence="2">DUF4387 domain-containing protein</fullName>
    </submittedName>
</protein>
<sequence>MAKLGDVAKYIRSKSAGPFWVTIDIFCDDAASFDRIVRSPALAPRAIASLFGVSENMVRQFPLPGINVLKMSFPRRAVQGAPHDVDSHAGQYFVPLLSVDIE</sequence>